<dbReference type="EMBL" id="QJVJ01000003">
    <property type="protein sequence ID" value="PYI55899.1"/>
    <property type="molecule type" value="Genomic_DNA"/>
</dbReference>
<evidence type="ECO:0000256" key="1">
    <source>
        <dbReference type="ARBA" id="ARBA00022723"/>
    </source>
</evidence>
<dbReference type="AlphaFoldDB" id="A0A2V5K8R0"/>
<dbReference type="NCBIfam" id="TIGR03793">
    <property type="entry name" value="leader_NHLP"/>
    <property type="match status" value="1"/>
</dbReference>
<dbReference type="Gene3D" id="3.90.330.10">
    <property type="entry name" value="Nitrile hydratase alpha /Thiocyanate hydrolase gamma"/>
    <property type="match status" value="2"/>
</dbReference>
<evidence type="ECO:0000313" key="4">
    <source>
        <dbReference type="EMBL" id="PYI55899.1"/>
    </source>
</evidence>
<dbReference type="SUPFAM" id="SSF56209">
    <property type="entry name" value="Nitrile hydratase alpha chain"/>
    <property type="match status" value="1"/>
</dbReference>
<comment type="caution">
    <text evidence="4">The sequence shown here is derived from an EMBL/GenBank/DDBJ whole genome shotgun (WGS) entry which is preliminary data.</text>
</comment>
<keyword evidence="5" id="KW-1185">Reference proteome</keyword>
<sequence>MSAEQQLKQQIIEKAWGDPVFKQKLLDDPKGAIREAFGIDIPDHIELKAVEEKPDQYVLVIPPNPAETLSDGSEETDTDAAW</sequence>
<proteinExistence type="predicted"/>
<dbReference type="RefSeq" id="WP_110839699.1">
    <property type="nucleotide sequence ID" value="NZ_QJVJ01000003.1"/>
</dbReference>
<dbReference type="InterPro" id="IPR004232">
    <property type="entry name" value="CN_Hdrtase_a/SCN_Hdrlase_g"/>
</dbReference>
<gene>
    <name evidence="4" type="ORF">DLM86_09310</name>
</gene>
<dbReference type="InterPro" id="IPR022513">
    <property type="entry name" value="TOMM_pelo"/>
</dbReference>
<organism evidence="4 5">
    <name type="scientific">Paenibacillus flagellatus</name>
    <dbReference type="NCBI Taxonomy" id="2211139"/>
    <lineage>
        <taxon>Bacteria</taxon>
        <taxon>Bacillati</taxon>
        <taxon>Bacillota</taxon>
        <taxon>Bacilli</taxon>
        <taxon>Bacillales</taxon>
        <taxon>Paenibacillaceae</taxon>
        <taxon>Paenibacillus</taxon>
    </lineage>
</organism>
<accession>A0A2V5K8R0</accession>
<dbReference type="Pfam" id="PF02979">
    <property type="entry name" value="NHase_alpha"/>
    <property type="match status" value="1"/>
</dbReference>
<feature type="domain" description="Nitrile hydratase alpha/Thiocyanate hydrolase gamma" evidence="3">
    <location>
        <begin position="8"/>
        <end position="61"/>
    </location>
</feature>
<evidence type="ECO:0000256" key="2">
    <source>
        <dbReference type="SAM" id="MobiDB-lite"/>
    </source>
</evidence>
<dbReference type="InterPro" id="IPR036648">
    <property type="entry name" value="CN_Hdrase_a/SCN_Hdrase_g_sf"/>
</dbReference>
<keyword evidence="1" id="KW-0479">Metal-binding</keyword>
<evidence type="ECO:0000259" key="3">
    <source>
        <dbReference type="Pfam" id="PF02979"/>
    </source>
</evidence>
<dbReference type="Proteomes" id="UP000247476">
    <property type="component" value="Unassembled WGS sequence"/>
</dbReference>
<name>A0A2V5K8R0_9BACL</name>
<reference evidence="4 5" key="1">
    <citation type="submission" date="2018-05" db="EMBL/GenBank/DDBJ databases">
        <title>Paenibacillus flagellatus sp. nov., isolated from selenium mineral soil.</title>
        <authorList>
            <person name="Dai X."/>
        </authorList>
    </citation>
    <scope>NUCLEOTIDE SEQUENCE [LARGE SCALE GENOMIC DNA]</scope>
    <source>
        <strain evidence="4 5">DXL2</strain>
    </source>
</reference>
<feature type="compositionally biased region" description="Acidic residues" evidence="2">
    <location>
        <begin position="72"/>
        <end position="82"/>
    </location>
</feature>
<dbReference type="GO" id="GO:0046914">
    <property type="term" value="F:transition metal ion binding"/>
    <property type="evidence" value="ECO:0007669"/>
    <property type="project" value="InterPro"/>
</dbReference>
<dbReference type="GO" id="GO:0003824">
    <property type="term" value="F:catalytic activity"/>
    <property type="evidence" value="ECO:0007669"/>
    <property type="project" value="InterPro"/>
</dbReference>
<evidence type="ECO:0000313" key="5">
    <source>
        <dbReference type="Proteomes" id="UP000247476"/>
    </source>
</evidence>
<protein>
    <submittedName>
        <fullName evidence="4">NHLP leader peptide family natural product</fullName>
    </submittedName>
</protein>
<dbReference type="OrthoDB" id="1371078at2"/>
<feature type="region of interest" description="Disordered" evidence="2">
    <location>
        <begin position="63"/>
        <end position="82"/>
    </location>
</feature>